<organism evidence="6 7">
    <name type="scientific">Rubellicoccus peritrichatus</name>
    <dbReference type="NCBI Taxonomy" id="3080537"/>
    <lineage>
        <taxon>Bacteria</taxon>
        <taxon>Pseudomonadati</taxon>
        <taxon>Verrucomicrobiota</taxon>
        <taxon>Opitutia</taxon>
        <taxon>Puniceicoccales</taxon>
        <taxon>Cerasicoccaceae</taxon>
        <taxon>Rubellicoccus</taxon>
    </lineage>
</organism>
<keyword evidence="7" id="KW-1185">Reference proteome</keyword>
<dbReference type="Gene3D" id="3.40.50.300">
    <property type="entry name" value="P-loop containing nucleotide triphosphate hydrolases"/>
    <property type="match status" value="1"/>
</dbReference>
<dbReference type="RefSeq" id="WP_317833614.1">
    <property type="nucleotide sequence ID" value="NZ_CP136920.1"/>
</dbReference>
<dbReference type="AlphaFoldDB" id="A0AAQ3L8S6"/>
<feature type="domain" description="ABC transporter" evidence="5">
    <location>
        <begin position="6"/>
        <end position="240"/>
    </location>
</feature>
<keyword evidence="4 6" id="KW-0067">ATP-binding</keyword>
<reference evidence="6 7" key="1">
    <citation type="submission" date="2023-10" db="EMBL/GenBank/DDBJ databases">
        <title>Rubellicoccus peritrichatus gen. nov., sp. nov., isolated from an algae of coral reef tank.</title>
        <authorList>
            <person name="Luo J."/>
        </authorList>
    </citation>
    <scope>NUCLEOTIDE SEQUENCE [LARGE SCALE GENOMIC DNA]</scope>
    <source>
        <strain evidence="6 7">CR14</strain>
    </source>
</reference>
<dbReference type="GO" id="GO:0016887">
    <property type="term" value="F:ATP hydrolysis activity"/>
    <property type="evidence" value="ECO:0007669"/>
    <property type="project" value="InterPro"/>
</dbReference>
<dbReference type="SMART" id="SM00382">
    <property type="entry name" value="AAA"/>
    <property type="match status" value="1"/>
</dbReference>
<proteinExistence type="inferred from homology"/>
<evidence type="ECO:0000313" key="7">
    <source>
        <dbReference type="Proteomes" id="UP001304300"/>
    </source>
</evidence>
<dbReference type="GO" id="GO:0005524">
    <property type="term" value="F:ATP binding"/>
    <property type="evidence" value="ECO:0007669"/>
    <property type="project" value="UniProtKB-KW"/>
</dbReference>
<protein>
    <submittedName>
        <fullName evidence="6">ABC transporter ATP-binding protein</fullName>
    </submittedName>
</protein>
<dbReference type="InterPro" id="IPR027417">
    <property type="entry name" value="P-loop_NTPase"/>
</dbReference>
<dbReference type="PROSITE" id="PS50893">
    <property type="entry name" value="ABC_TRANSPORTER_2"/>
    <property type="match status" value="1"/>
</dbReference>
<dbReference type="InterPro" id="IPR003439">
    <property type="entry name" value="ABC_transporter-like_ATP-bd"/>
</dbReference>
<dbReference type="SUPFAM" id="SSF52540">
    <property type="entry name" value="P-loop containing nucleoside triphosphate hydrolases"/>
    <property type="match status" value="1"/>
</dbReference>
<evidence type="ECO:0000256" key="2">
    <source>
        <dbReference type="ARBA" id="ARBA00022448"/>
    </source>
</evidence>
<dbReference type="PANTHER" id="PTHR43335">
    <property type="entry name" value="ABC TRANSPORTER, ATP-BINDING PROTEIN"/>
    <property type="match status" value="1"/>
</dbReference>
<dbReference type="InterPro" id="IPR017871">
    <property type="entry name" value="ABC_transporter-like_CS"/>
</dbReference>
<dbReference type="InterPro" id="IPR003593">
    <property type="entry name" value="AAA+_ATPase"/>
</dbReference>
<keyword evidence="2" id="KW-0813">Transport</keyword>
<dbReference type="PROSITE" id="PS00211">
    <property type="entry name" value="ABC_TRANSPORTER_1"/>
    <property type="match status" value="1"/>
</dbReference>
<dbReference type="Pfam" id="PF00005">
    <property type="entry name" value="ABC_tran"/>
    <property type="match status" value="1"/>
</dbReference>
<evidence type="ECO:0000256" key="3">
    <source>
        <dbReference type="ARBA" id="ARBA00022741"/>
    </source>
</evidence>
<evidence type="ECO:0000313" key="6">
    <source>
        <dbReference type="EMBL" id="WOO41196.1"/>
    </source>
</evidence>
<sequence>MSKTAIQINGLTKDFRIGMRGVKLRAVDEVSLSVADNEIFGLLGPNGCGKSTTMKIILGLLDPTRGDCSIYGIPSTSVKSRDDVGFLPEAPYFYRYLTGRELVKFYARICGVPKSEIEDRTQDVLKLVTMDEAAHRRVGTYSKGMLQRIGIAQAVVHDPRLVILDEPTAGVDPIGSAAIADMIRSLKERGKTVLLCSHLLAQVEGICDRVGIMNRGKLVLEGQVDDLLEKRDMRSLVVEHFPESAEAEIKAVLEKHGAKLVNVESPRISLDRLFLQHTDDGKVKGKTEKGGDA</sequence>
<dbReference type="PANTHER" id="PTHR43335:SF4">
    <property type="entry name" value="ABC TRANSPORTER, ATP-BINDING PROTEIN"/>
    <property type="match status" value="1"/>
</dbReference>
<keyword evidence="3" id="KW-0547">Nucleotide-binding</keyword>
<dbReference type="Proteomes" id="UP001304300">
    <property type="component" value="Chromosome"/>
</dbReference>
<evidence type="ECO:0000259" key="5">
    <source>
        <dbReference type="PROSITE" id="PS50893"/>
    </source>
</evidence>
<comment type="similarity">
    <text evidence="1">Belongs to the ABC transporter superfamily.</text>
</comment>
<evidence type="ECO:0000256" key="1">
    <source>
        <dbReference type="ARBA" id="ARBA00005417"/>
    </source>
</evidence>
<dbReference type="EMBL" id="CP136920">
    <property type="protein sequence ID" value="WOO41196.1"/>
    <property type="molecule type" value="Genomic_DNA"/>
</dbReference>
<accession>A0AAQ3L8S6</accession>
<name>A0AAQ3L8S6_9BACT</name>
<gene>
    <name evidence="6" type="ORF">RZN69_21455</name>
</gene>
<dbReference type="KEGG" id="puo:RZN69_21455"/>
<evidence type="ECO:0000256" key="4">
    <source>
        <dbReference type="ARBA" id="ARBA00022840"/>
    </source>
</evidence>